<dbReference type="SUPFAM" id="SSF46689">
    <property type="entry name" value="Homeodomain-like"/>
    <property type="match status" value="1"/>
</dbReference>
<dbReference type="GeneID" id="113849788"/>
<dbReference type="Proteomes" id="UP000694853">
    <property type="component" value="Unplaced"/>
</dbReference>
<dbReference type="AlphaFoldDB" id="A0A8B8JYJ2"/>
<feature type="region of interest" description="Disordered" evidence="3">
    <location>
        <begin position="224"/>
        <end position="278"/>
    </location>
</feature>
<feature type="compositionally biased region" description="Basic and acidic residues" evidence="3">
    <location>
        <begin position="224"/>
        <end position="237"/>
    </location>
</feature>
<evidence type="ECO:0000256" key="1">
    <source>
        <dbReference type="ARBA" id="ARBA00004123"/>
    </source>
</evidence>
<evidence type="ECO:0000259" key="5">
    <source>
        <dbReference type="PROSITE" id="PS51294"/>
    </source>
</evidence>
<protein>
    <submittedName>
        <fullName evidence="7">Uncharacterized protein LOC113849788 isoform X1</fullName>
    </submittedName>
</protein>
<dbReference type="PANTHER" id="PTHR46993:SF6">
    <property type="entry name" value="MYB TRANSCRIPTION FACTOR"/>
    <property type="match status" value="1"/>
</dbReference>
<keyword evidence="2" id="KW-0539">Nucleus</keyword>
<feature type="compositionally biased region" description="Acidic residues" evidence="3">
    <location>
        <begin position="247"/>
        <end position="259"/>
    </location>
</feature>
<gene>
    <name evidence="7" type="primary">LOC113849788</name>
</gene>
<feature type="domain" description="Myb-like" evidence="4">
    <location>
        <begin position="472"/>
        <end position="516"/>
    </location>
</feature>
<accession>A0A8B8JYJ2</accession>
<evidence type="ECO:0000313" key="7">
    <source>
        <dbReference type="RefSeq" id="XP_027335758.1"/>
    </source>
</evidence>
<sequence length="546" mass="61372">MKPEKMDPDISRWVLEFLLRSSVPDSLIQKSLTVLPLSAADSRLKKTLLLRTLQSLLLKASLSETTLQIFELLEDLNRNDSVPVTDSMRRAYCAVAVECTVKYLAASSDDPAGEYFDAVRRIWRGRVAGMGVEGRRSELVSGELSQWGEDIEAALWDPRVCERLASLNSRREALKEVRGFLEEAWEMMGPSFLDSVGALSKGKGLCPEGVCEIALSVEALRKREGELEGSRKEKKESFGGGGGDRSDDSDDDDDDDNNDNDDHDRDGGGGGASDDGACMEGVAVQDENQGKEPLEERVVLPAQRYKAVQKGNPQLKRKHSALRTCNRGVKISDPEEVEPANMWSHYKYDPVSTAEVRRVRESLKSSSFELRSLVKDPLPDALHMSEVVRSKLATEDTNFEPLVENQSEDVYVPNPDVCKSIVPFQPKNDTNLGKKSSVRSSNACHPNLMERRSNARTFEWDDSMDNLPQGKQPRRRKRKWTSLEEETLRAGVKMFGEGNWASIRNFYSNIFENRSGVCNLCTKMLYVSFWTHAYNMTYIFLIIFEG</sequence>
<evidence type="ECO:0000259" key="4">
    <source>
        <dbReference type="PROSITE" id="PS50090"/>
    </source>
</evidence>
<dbReference type="OrthoDB" id="608866at2759"/>
<dbReference type="PANTHER" id="PTHR46993">
    <property type="entry name" value="MYB TRANSCRIPTION FACTOR"/>
    <property type="match status" value="1"/>
</dbReference>
<name>A0A8B8JYJ2_ABRPR</name>
<dbReference type="GO" id="GO:0005634">
    <property type="term" value="C:nucleus"/>
    <property type="evidence" value="ECO:0007669"/>
    <property type="project" value="UniProtKB-SubCell"/>
</dbReference>
<dbReference type="KEGG" id="aprc:113849788"/>
<feature type="domain" description="HTH myb-type" evidence="5">
    <location>
        <begin position="472"/>
        <end position="517"/>
    </location>
</feature>
<dbReference type="CDD" id="cd11660">
    <property type="entry name" value="SANT_TRF"/>
    <property type="match status" value="1"/>
</dbReference>
<evidence type="ECO:0000313" key="6">
    <source>
        <dbReference type="Proteomes" id="UP000694853"/>
    </source>
</evidence>
<dbReference type="RefSeq" id="XP_027335758.1">
    <property type="nucleotide sequence ID" value="XM_027479957.1"/>
</dbReference>
<evidence type="ECO:0000256" key="2">
    <source>
        <dbReference type="ARBA" id="ARBA00023242"/>
    </source>
</evidence>
<dbReference type="PROSITE" id="PS51294">
    <property type="entry name" value="HTH_MYB"/>
    <property type="match status" value="1"/>
</dbReference>
<dbReference type="Gene3D" id="1.10.10.60">
    <property type="entry name" value="Homeodomain-like"/>
    <property type="match status" value="1"/>
</dbReference>
<dbReference type="InterPro" id="IPR001005">
    <property type="entry name" value="SANT/Myb"/>
</dbReference>
<dbReference type="PROSITE" id="PS50090">
    <property type="entry name" value="MYB_LIKE"/>
    <property type="match status" value="1"/>
</dbReference>
<comment type="subcellular location">
    <subcellularLocation>
        <location evidence="1">Nucleus</location>
    </subcellularLocation>
</comment>
<evidence type="ECO:0000256" key="3">
    <source>
        <dbReference type="SAM" id="MobiDB-lite"/>
    </source>
</evidence>
<organism evidence="6 7">
    <name type="scientific">Abrus precatorius</name>
    <name type="common">Indian licorice</name>
    <name type="synonym">Glycine abrus</name>
    <dbReference type="NCBI Taxonomy" id="3816"/>
    <lineage>
        <taxon>Eukaryota</taxon>
        <taxon>Viridiplantae</taxon>
        <taxon>Streptophyta</taxon>
        <taxon>Embryophyta</taxon>
        <taxon>Tracheophyta</taxon>
        <taxon>Spermatophyta</taxon>
        <taxon>Magnoliopsida</taxon>
        <taxon>eudicotyledons</taxon>
        <taxon>Gunneridae</taxon>
        <taxon>Pentapetalae</taxon>
        <taxon>rosids</taxon>
        <taxon>fabids</taxon>
        <taxon>Fabales</taxon>
        <taxon>Fabaceae</taxon>
        <taxon>Papilionoideae</taxon>
        <taxon>50 kb inversion clade</taxon>
        <taxon>NPAAA clade</taxon>
        <taxon>indigoferoid/millettioid clade</taxon>
        <taxon>Abreae</taxon>
        <taxon>Abrus</taxon>
    </lineage>
</organism>
<reference evidence="7" key="2">
    <citation type="submission" date="2025-08" db="UniProtKB">
        <authorList>
            <consortium name="RefSeq"/>
        </authorList>
    </citation>
    <scope>IDENTIFICATION</scope>
    <source>
        <tissue evidence="7">Young leaves</tissue>
    </source>
</reference>
<dbReference type="InterPro" id="IPR009057">
    <property type="entry name" value="Homeodomain-like_sf"/>
</dbReference>
<dbReference type="InterPro" id="IPR017930">
    <property type="entry name" value="Myb_dom"/>
</dbReference>
<keyword evidence="6" id="KW-1185">Reference proteome</keyword>
<reference evidence="6" key="1">
    <citation type="journal article" date="2019" name="Toxins">
        <title>Detection of Abrin-Like and Prepropulchellin-Like Toxin Genes and Transcripts Using Whole Genome Sequencing and Full-Length Transcript Sequencing of Abrus precatorius.</title>
        <authorList>
            <person name="Hovde B.T."/>
            <person name="Daligault H.E."/>
            <person name="Hanschen E.R."/>
            <person name="Kunde Y.A."/>
            <person name="Johnson M.B."/>
            <person name="Starkenburg S.R."/>
            <person name="Johnson S.L."/>
        </authorList>
    </citation>
    <scope>NUCLEOTIDE SEQUENCE [LARGE SCALE GENOMIC DNA]</scope>
</reference>
<proteinExistence type="predicted"/>